<dbReference type="InterPro" id="IPR011989">
    <property type="entry name" value="ARM-like"/>
</dbReference>
<evidence type="ECO:0000313" key="4">
    <source>
        <dbReference type="EMBL" id="KAK1337186.1"/>
    </source>
</evidence>
<dbReference type="Proteomes" id="UP001177744">
    <property type="component" value="Unassembled WGS sequence"/>
</dbReference>
<evidence type="ECO:0000313" key="5">
    <source>
        <dbReference type="Proteomes" id="UP001177744"/>
    </source>
</evidence>
<feature type="region of interest" description="Disordered" evidence="2">
    <location>
        <begin position="731"/>
        <end position="781"/>
    </location>
</feature>
<feature type="region of interest" description="Disordered" evidence="2">
    <location>
        <begin position="525"/>
        <end position="588"/>
    </location>
</feature>
<proteinExistence type="inferred from homology"/>
<dbReference type="SUPFAM" id="SSF48371">
    <property type="entry name" value="ARM repeat"/>
    <property type="match status" value="1"/>
</dbReference>
<dbReference type="InterPro" id="IPR016024">
    <property type="entry name" value="ARM-type_fold"/>
</dbReference>
<feature type="compositionally biased region" description="Polar residues" evidence="2">
    <location>
        <begin position="751"/>
        <end position="762"/>
    </location>
</feature>
<protein>
    <recommendedName>
        <fullName evidence="3">FAM65 N-terminal domain-containing protein</fullName>
    </recommendedName>
</protein>
<dbReference type="PANTHER" id="PTHR15829">
    <property type="entry name" value="PROTEIN KINASE PKN/PRK1, EFFECTOR"/>
    <property type="match status" value="1"/>
</dbReference>
<reference evidence="4" key="1">
    <citation type="submission" date="2023-06" db="EMBL/GenBank/DDBJ databases">
        <title>Reference genome for the Northern bat (Eptesicus nilssonii), a most northern bat species.</title>
        <authorList>
            <person name="Laine V.N."/>
            <person name="Pulliainen A.T."/>
            <person name="Lilley T.M."/>
        </authorList>
    </citation>
    <scope>NUCLEOTIDE SEQUENCE</scope>
    <source>
        <strain evidence="4">BLF_Eptnil</strain>
        <tissue evidence="4">Kidney</tissue>
    </source>
</reference>
<evidence type="ECO:0000256" key="2">
    <source>
        <dbReference type="SAM" id="MobiDB-lite"/>
    </source>
</evidence>
<dbReference type="EMBL" id="JAULJE010000011">
    <property type="protein sequence ID" value="KAK1337186.1"/>
    <property type="molecule type" value="Genomic_DNA"/>
</dbReference>
<name>A0AA40LKS2_CNENI</name>
<dbReference type="InterPro" id="IPR031780">
    <property type="entry name" value="FAM65_N"/>
</dbReference>
<feature type="domain" description="FAM65 N-terminal" evidence="3">
    <location>
        <begin position="162"/>
        <end position="480"/>
    </location>
</feature>
<dbReference type="PANTHER" id="PTHR15829:SF15">
    <property type="entry name" value="RIPOR FAMILY MEMBER 3"/>
    <property type="match status" value="1"/>
</dbReference>
<comment type="similarity">
    <text evidence="1">Belongs to the RIPOR family.</text>
</comment>
<keyword evidence="5" id="KW-1185">Reference proteome</keyword>
<organism evidence="4 5">
    <name type="scientific">Cnephaeus nilssonii</name>
    <name type="common">Northern bat</name>
    <name type="synonym">Eptesicus nilssonii</name>
    <dbReference type="NCBI Taxonomy" id="3371016"/>
    <lineage>
        <taxon>Eukaryota</taxon>
        <taxon>Metazoa</taxon>
        <taxon>Chordata</taxon>
        <taxon>Craniata</taxon>
        <taxon>Vertebrata</taxon>
        <taxon>Euteleostomi</taxon>
        <taxon>Mammalia</taxon>
        <taxon>Eutheria</taxon>
        <taxon>Laurasiatheria</taxon>
        <taxon>Chiroptera</taxon>
        <taxon>Yangochiroptera</taxon>
        <taxon>Vespertilionidae</taxon>
        <taxon>Cnephaeus</taxon>
    </lineage>
</organism>
<dbReference type="AlphaFoldDB" id="A0AA40LKS2"/>
<dbReference type="Pfam" id="PF15903">
    <property type="entry name" value="PL48"/>
    <property type="match status" value="1"/>
</dbReference>
<feature type="compositionally biased region" description="Low complexity" evidence="2">
    <location>
        <begin position="731"/>
        <end position="741"/>
    </location>
</feature>
<evidence type="ECO:0000259" key="3">
    <source>
        <dbReference type="Pfam" id="PF15903"/>
    </source>
</evidence>
<evidence type="ECO:0000256" key="1">
    <source>
        <dbReference type="ARBA" id="ARBA00005744"/>
    </source>
</evidence>
<sequence length="1141" mass="126433">MGQHLCRRDLGGRGGGWPALVSLTGWWCEADAPALSLQVTAMSVRVRFLSSGDAAAVGVVGRSASFAGFSSAQSRRIAHSHSSRGEQVCQVDGRGAWRRAHACQGRWAPGSWQPCPSLRPGDGNFVEGLFQEVGDVPRGVGRRAYSPFLAFGKCHVPQVDISSSRKSIQRNSVRSRIPAKSSKMYGTLRRGSVCPDSKTQQVRKIFEALRRGLKEHLCVQQAELDYLSGRHKDTHRNSRLAFYYDLDKKQTRSVERHIRKMEFHISKVDELYEGYCIQCRLRDGASNMQQAFSRCPPSRASRESLQELGRSLQECTEDMWLIEGALEVHLGEFHVRMKGLVGYARLCPGDQYEVLMRLGRQRWKLKGRIESDDSQTWDEEEKAFIPTLHENLEIKVTELRGLSSLAVGTVTCDITDFFTTRPQVIVVDITELGTIKLQLEVLWNPFDTESFLVSPSPTIKFSVGSRKSSLYNWTPPAPPASGRGTTWLFCRQSVLQQPAQQALLLGSPRATSILSYLSDSDLRGPGLCSRSQELPEMDSFSSEDPRDTETSTSASTSDVGFLPLAIGPNTSTEEEAQEDSPSLGLLPETVHLSGGAFVERPGWRNLGVESPNLPRGSPLYNHTMPGSQNDHDEGETGDRVDGPGVTMERPLQEVLDLLRCADPAQPRLQELEYQVLGFRDRLKPRGGRREHSSAESLMECILESFAFLNADFAPTSCPFLGVPRVPAIHPQLPQHPGLPGQSSPGREGSLYPNQMVTQLSTQLRKDRTRPPPPSLKESSRELTAGAPELDTLLTVHLQVCKALLQVLRGLAQGEGVSVLTRSTRAASQKLASPNLPRMVQESLLEEVAQQKQVLETLSMLDFEKVREATSVEEILPQAARRKGCLRLWRGCTEPGGVLACPATVLLNQLKKAFLHRVRGKYPGQLEIACRRLLEQVVSCSGLLPGAGLPEEQTVTWFQFHSYLQRQSVSDLEKHFAQLTKEVTLVEELQCTGQAKAIRKLQGKRLGQLQPLPQTLRAWALLQLDGPPKVCRAASASLASAAKNKSFREKALLFYTNALTENDAKLQQAACMALKHLRGIESIDQIAGLCQSDLEAVRAAAREATLSFGEKGRFAFEKMDKLCLEQREEAFFQEADVEITIF</sequence>
<feature type="region of interest" description="Disordered" evidence="2">
    <location>
        <begin position="616"/>
        <end position="641"/>
    </location>
</feature>
<accession>A0AA40LKS2</accession>
<feature type="compositionally biased region" description="Basic and acidic residues" evidence="2">
    <location>
        <begin position="629"/>
        <end position="641"/>
    </location>
</feature>
<dbReference type="InterPro" id="IPR026136">
    <property type="entry name" value="RIPOR3"/>
</dbReference>
<comment type="caution">
    <text evidence="4">The sequence shown here is derived from an EMBL/GenBank/DDBJ whole genome shotgun (WGS) entry which is preliminary data.</text>
</comment>
<gene>
    <name evidence="4" type="ORF">QTO34_001809</name>
</gene>
<dbReference type="Gene3D" id="1.25.10.10">
    <property type="entry name" value="Leucine-rich Repeat Variant"/>
    <property type="match status" value="1"/>
</dbReference>